<accession>A0A176WGY6</accession>
<dbReference type="AlphaFoldDB" id="A0A176WGY6"/>
<evidence type="ECO:0000256" key="1">
    <source>
        <dbReference type="SAM" id="MobiDB-lite"/>
    </source>
</evidence>
<feature type="compositionally biased region" description="Pro residues" evidence="1">
    <location>
        <begin position="61"/>
        <end position="78"/>
    </location>
</feature>
<dbReference type="SUPFAM" id="SSF57756">
    <property type="entry name" value="Retrovirus zinc finger-like domains"/>
    <property type="match status" value="1"/>
</dbReference>
<feature type="compositionally biased region" description="Basic and acidic residues" evidence="1">
    <location>
        <begin position="341"/>
        <end position="362"/>
    </location>
</feature>
<keyword evidence="3" id="KW-1185">Reference proteome</keyword>
<dbReference type="EMBL" id="LVLJ01000837">
    <property type="protein sequence ID" value="OAE32387.1"/>
    <property type="molecule type" value="Genomic_DNA"/>
</dbReference>
<evidence type="ECO:0000313" key="3">
    <source>
        <dbReference type="Proteomes" id="UP000077202"/>
    </source>
</evidence>
<reference evidence="2" key="1">
    <citation type="submission" date="2016-03" db="EMBL/GenBank/DDBJ databases">
        <title>Mechanisms controlling the formation of the plant cell surface in tip-growing cells are functionally conserved among land plants.</title>
        <authorList>
            <person name="Honkanen S."/>
            <person name="Jones V.A."/>
            <person name="Morieri G."/>
            <person name="Champion C."/>
            <person name="Hetherington A.J."/>
            <person name="Kelly S."/>
            <person name="Saint-Marcoux D."/>
            <person name="Proust H."/>
            <person name="Prescott H."/>
            <person name="Dolan L."/>
        </authorList>
    </citation>
    <scope>NUCLEOTIDE SEQUENCE [LARGE SCALE GENOMIC DNA]</scope>
    <source>
        <tissue evidence="2">Whole gametophyte</tissue>
    </source>
</reference>
<comment type="caution">
    <text evidence="2">The sequence shown here is derived from an EMBL/GenBank/DDBJ whole genome shotgun (WGS) entry which is preliminary data.</text>
</comment>
<gene>
    <name evidence="2" type="ORF">AXG93_3671s1060</name>
</gene>
<dbReference type="GO" id="GO:0003676">
    <property type="term" value="F:nucleic acid binding"/>
    <property type="evidence" value="ECO:0007669"/>
    <property type="project" value="InterPro"/>
</dbReference>
<sequence>MLLDLPTEDTARVQTVVQNFEDLFANKSTSRVRPTTLFRDSNSVRSSGGTSRGEGSGGDSPSPPSSPIGEPPFPPNPPGGGGGVGGPPYRLMANHPHLAPFTKHSYPKFKGRGDGDDRERKENLRDYTERFQDLLDCIPTTGEGVPYSTQQAIDWVGHANVECQPYQPVNTMEWVPAWEAGGYYKEAPEETAYAVQEGPPITPIQPAHIPWFAPKYMATTVPLRRVAPSAAAVPAPQNACFNRGDVGHYAPNCPHPRRQRGFVLLCKNCAQVNQVELSPDEKDEDDEWPDEETMVRRVEIRSASRKKEVPVKKSKRDKKDAKKKKTQAKGATPEDFGFIGEEGRVFGEEGEDGRRTSDFVTG</sequence>
<dbReference type="Gene3D" id="4.10.60.10">
    <property type="entry name" value="Zinc finger, CCHC-type"/>
    <property type="match status" value="1"/>
</dbReference>
<proteinExistence type="predicted"/>
<feature type="region of interest" description="Disordered" evidence="1">
    <location>
        <begin position="276"/>
        <end position="362"/>
    </location>
</feature>
<feature type="compositionally biased region" description="Basic and acidic residues" evidence="1">
    <location>
        <begin position="293"/>
        <end position="311"/>
    </location>
</feature>
<feature type="compositionally biased region" description="Acidic residues" evidence="1">
    <location>
        <begin position="281"/>
        <end position="292"/>
    </location>
</feature>
<name>A0A176WGY6_MARPO</name>
<protein>
    <recommendedName>
        <fullName evidence="4">CCHC-type domain-containing protein</fullName>
    </recommendedName>
</protein>
<evidence type="ECO:0008006" key="4">
    <source>
        <dbReference type="Google" id="ProtNLM"/>
    </source>
</evidence>
<dbReference type="InterPro" id="IPR036875">
    <property type="entry name" value="Znf_CCHC_sf"/>
</dbReference>
<feature type="compositionally biased region" description="Basic residues" evidence="1">
    <location>
        <begin position="312"/>
        <end position="327"/>
    </location>
</feature>
<evidence type="ECO:0000313" key="2">
    <source>
        <dbReference type="EMBL" id="OAE32387.1"/>
    </source>
</evidence>
<organism evidence="2 3">
    <name type="scientific">Marchantia polymorpha subsp. ruderalis</name>
    <dbReference type="NCBI Taxonomy" id="1480154"/>
    <lineage>
        <taxon>Eukaryota</taxon>
        <taxon>Viridiplantae</taxon>
        <taxon>Streptophyta</taxon>
        <taxon>Embryophyta</taxon>
        <taxon>Marchantiophyta</taxon>
        <taxon>Marchantiopsida</taxon>
        <taxon>Marchantiidae</taxon>
        <taxon>Marchantiales</taxon>
        <taxon>Marchantiaceae</taxon>
        <taxon>Marchantia</taxon>
    </lineage>
</organism>
<feature type="region of interest" description="Disordered" evidence="1">
    <location>
        <begin position="34"/>
        <end position="120"/>
    </location>
</feature>
<feature type="compositionally biased region" description="Basic and acidic residues" evidence="1">
    <location>
        <begin position="111"/>
        <end position="120"/>
    </location>
</feature>
<dbReference type="Proteomes" id="UP000077202">
    <property type="component" value="Unassembled WGS sequence"/>
</dbReference>
<dbReference type="GO" id="GO:0008270">
    <property type="term" value="F:zinc ion binding"/>
    <property type="evidence" value="ECO:0007669"/>
    <property type="project" value="InterPro"/>
</dbReference>